<dbReference type="PANTHER" id="PTHR16128:SF5">
    <property type="entry name" value="FAD_NAD(P)-BINDING OXIDOREDUCTASE FAMILY PROTEIN"/>
    <property type="match status" value="1"/>
</dbReference>
<dbReference type="Gene3D" id="3.50.50.60">
    <property type="entry name" value="FAD/NAD(P)-binding domain"/>
    <property type="match status" value="1"/>
</dbReference>
<name>A0A7S3ZR05_9STRA</name>
<evidence type="ECO:0000256" key="1">
    <source>
        <dbReference type="SAM" id="MobiDB-lite"/>
    </source>
</evidence>
<evidence type="ECO:0008006" key="5">
    <source>
        <dbReference type="Google" id="ProtNLM"/>
    </source>
</evidence>
<keyword evidence="4" id="KW-1185">Reference proteome</keyword>
<dbReference type="Gene3D" id="3.90.660.10">
    <property type="match status" value="1"/>
</dbReference>
<gene>
    <name evidence="2" type="ORF">PCAL00307_LOCUS6206</name>
    <name evidence="3" type="ORF">PECAL_6P07340</name>
</gene>
<feature type="region of interest" description="Disordered" evidence="1">
    <location>
        <begin position="31"/>
        <end position="51"/>
    </location>
</feature>
<reference evidence="3" key="2">
    <citation type="submission" date="2021-11" db="EMBL/GenBank/DDBJ databases">
        <authorList>
            <consortium name="Genoscope - CEA"/>
            <person name="William W."/>
        </authorList>
    </citation>
    <scope>NUCLEOTIDE SEQUENCE</scope>
</reference>
<evidence type="ECO:0000313" key="3">
    <source>
        <dbReference type="EMBL" id="CAH0379133.1"/>
    </source>
</evidence>
<dbReference type="EMBL" id="HBIW01007372">
    <property type="protein sequence ID" value="CAE0690770.1"/>
    <property type="molecule type" value="Transcribed_RNA"/>
</dbReference>
<dbReference type="PANTHER" id="PTHR16128">
    <property type="entry name" value="FAD/NAD(P)-BINDING OXIDOREDUCTASE FAMILY PROTEIN"/>
    <property type="match status" value="1"/>
</dbReference>
<dbReference type="Proteomes" id="UP000789595">
    <property type="component" value="Unassembled WGS sequence"/>
</dbReference>
<dbReference type="SUPFAM" id="SSF51905">
    <property type="entry name" value="FAD/NAD(P)-binding domain"/>
    <property type="match status" value="1"/>
</dbReference>
<dbReference type="InterPro" id="IPR036188">
    <property type="entry name" value="FAD/NAD-bd_sf"/>
</dbReference>
<accession>A0A7S3ZR05</accession>
<dbReference type="EMBL" id="CAKKNE010000006">
    <property type="protein sequence ID" value="CAH0379133.1"/>
    <property type="molecule type" value="Genomic_DNA"/>
</dbReference>
<proteinExistence type="predicted"/>
<sequence length="384" mass="40014">MAEWNQTRDPETREIITCRGTIRLAAATAASTPFRDWAPPPPPETNNPQRPKILVVGLGPAGCACAAQLRKAFGARVELRCAEAGRSIGEKSFIRRLGGPNDEVGDADIGAQCLSVDGADPASANVLMDILQHVPGVEHVDDGLRSYGKLARTSERPGGWNAATGQWEHFRIAGGNVNLLRHLLDEARPDRFSFGRPVLLAAASEESVYDIDDLSCKYDAVIVACGAEASRRCAINLDREGRVAAAAKAVGFREVSVRAYASDNASNESDADGVTVSTGNVAVARCGVFVDGDVVARRGGGGAKLYEAVLTPTAPPAAGAKIGEAPFVICSERPLVVVCGDWCAGGGTVDRALASGAAAANWVAGRLEIPPEPPASPPSPETVS</sequence>
<reference evidence="2" key="1">
    <citation type="submission" date="2021-01" db="EMBL/GenBank/DDBJ databases">
        <authorList>
            <person name="Corre E."/>
            <person name="Pelletier E."/>
            <person name="Niang G."/>
            <person name="Scheremetjew M."/>
            <person name="Finn R."/>
            <person name="Kale V."/>
            <person name="Holt S."/>
            <person name="Cochrane G."/>
            <person name="Meng A."/>
            <person name="Brown T."/>
            <person name="Cohen L."/>
        </authorList>
    </citation>
    <scope>NUCLEOTIDE SEQUENCE</scope>
    <source>
        <strain evidence="2">CCMP1756</strain>
    </source>
</reference>
<organism evidence="2">
    <name type="scientific">Pelagomonas calceolata</name>
    <dbReference type="NCBI Taxonomy" id="35677"/>
    <lineage>
        <taxon>Eukaryota</taxon>
        <taxon>Sar</taxon>
        <taxon>Stramenopiles</taxon>
        <taxon>Ochrophyta</taxon>
        <taxon>Pelagophyceae</taxon>
        <taxon>Pelagomonadales</taxon>
        <taxon>Pelagomonadaceae</taxon>
        <taxon>Pelagomonas</taxon>
    </lineage>
</organism>
<dbReference type="OrthoDB" id="196513at2759"/>
<evidence type="ECO:0000313" key="4">
    <source>
        <dbReference type="Proteomes" id="UP000789595"/>
    </source>
</evidence>
<evidence type="ECO:0000313" key="2">
    <source>
        <dbReference type="EMBL" id="CAE0690770.1"/>
    </source>
</evidence>
<protein>
    <recommendedName>
        <fullName evidence="5">FAD/NAD(P)-binding domain-containing protein</fullName>
    </recommendedName>
</protein>
<dbReference type="AlphaFoldDB" id="A0A7S3ZR05"/>